<keyword evidence="3" id="KW-0349">Heme</keyword>
<organism evidence="9 10">
    <name type="scientific">Anaeromyxobacter paludicola</name>
    <dbReference type="NCBI Taxonomy" id="2918171"/>
    <lineage>
        <taxon>Bacteria</taxon>
        <taxon>Pseudomonadati</taxon>
        <taxon>Myxococcota</taxon>
        <taxon>Myxococcia</taxon>
        <taxon>Myxococcales</taxon>
        <taxon>Cystobacterineae</taxon>
        <taxon>Anaeromyxobacteraceae</taxon>
        <taxon>Anaeromyxobacter</taxon>
    </lineage>
</organism>
<keyword evidence="7" id="KW-0472">Membrane</keyword>
<evidence type="ECO:0000256" key="5">
    <source>
        <dbReference type="ARBA" id="ARBA00022982"/>
    </source>
</evidence>
<accession>A0ABN6NB31</accession>
<keyword evidence="5" id="KW-0249">Electron transport</keyword>
<sequence length="472" mass="49028">MRIRMQWAAAIIAAFAFGANAQTAVTGKDVTATGWFNGVATSKTGTFHAGGVAACDGCHVMHNASNGVARSTKVNPWNDAVPAFLLQGADQSSTCLICHGDTTAGGSTRPYVIVNTGPATDFANMNYSPGGDFGWLLRGGNASDVQNRHGHNIVAADFVIPADTLLTAPGGTLSFDATGQKVFSCSSCHDPHGRTRMQTDATGTTWNWAGPTAPGSDNTAITAPIYSSGSYGNLPAAGQAIGAYRLLGGKGYAPASNPASPFTYNPPVAVAPTDYNKAETGAGLDRSKEVRVAYGNGMAEWCRNCHTNIHMDNYLSGALGGTGLKHPAGNNASLKPGQFNVYNTYVSSGVFTGTGDQYTSLVPFESAKIISVTGNSGAVSDLGKLANPAANNIFTATDKSNVTCLSCHRAHASGFSSMVRWNNDDTFITNANALVDTQARGATALQAAYYGRTATDFGAFQRSLCNKCHGKD</sequence>
<feature type="signal peptide" evidence="8">
    <location>
        <begin position="1"/>
        <end position="21"/>
    </location>
</feature>
<evidence type="ECO:0000256" key="4">
    <source>
        <dbReference type="ARBA" id="ARBA00022723"/>
    </source>
</evidence>
<keyword evidence="2" id="KW-0813">Transport</keyword>
<evidence type="ECO:0000256" key="6">
    <source>
        <dbReference type="ARBA" id="ARBA00023004"/>
    </source>
</evidence>
<dbReference type="Proteomes" id="UP001162734">
    <property type="component" value="Chromosome"/>
</dbReference>
<keyword evidence="4" id="KW-0479">Metal-binding</keyword>
<evidence type="ECO:0000256" key="1">
    <source>
        <dbReference type="ARBA" id="ARBA00004370"/>
    </source>
</evidence>
<gene>
    <name evidence="9" type="primary">omcS_1</name>
    <name evidence="9" type="ORF">AMPC_23380</name>
</gene>
<keyword evidence="8" id="KW-0732">Signal</keyword>
<dbReference type="RefSeq" id="WP_248340988.1">
    <property type="nucleotide sequence ID" value="NZ_AP025592.1"/>
</dbReference>
<evidence type="ECO:0000256" key="3">
    <source>
        <dbReference type="ARBA" id="ARBA00022617"/>
    </source>
</evidence>
<comment type="subcellular location">
    <subcellularLocation>
        <location evidence="1">Membrane</location>
    </subcellularLocation>
</comment>
<dbReference type="PANTHER" id="PTHR30333">
    <property type="entry name" value="CYTOCHROME C-TYPE PROTEIN"/>
    <property type="match status" value="1"/>
</dbReference>
<name>A0ABN6NB31_9BACT</name>
<evidence type="ECO:0000256" key="2">
    <source>
        <dbReference type="ARBA" id="ARBA00022448"/>
    </source>
</evidence>
<evidence type="ECO:0000256" key="7">
    <source>
        <dbReference type="ARBA" id="ARBA00023136"/>
    </source>
</evidence>
<dbReference type="SUPFAM" id="SSF48695">
    <property type="entry name" value="Multiheme cytochromes"/>
    <property type="match status" value="1"/>
</dbReference>
<evidence type="ECO:0000256" key="8">
    <source>
        <dbReference type="SAM" id="SignalP"/>
    </source>
</evidence>
<keyword evidence="10" id="KW-1185">Reference proteome</keyword>
<dbReference type="InterPro" id="IPR051174">
    <property type="entry name" value="Cytochrome_c-type_ET"/>
</dbReference>
<reference evidence="10" key="1">
    <citation type="journal article" date="2022" name="Int. J. Syst. Evol. Microbiol.">
        <title>Anaeromyxobacter oryzae sp. nov., Anaeromyxobacter diazotrophicus sp. nov. and Anaeromyxobacter paludicola sp. nov., isolated from paddy soils.</title>
        <authorList>
            <person name="Itoh H."/>
            <person name="Xu Z."/>
            <person name="Mise K."/>
            <person name="Masuda Y."/>
            <person name="Ushijima N."/>
            <person name="Hayakawa C."/>
            <person name="Shiratori Y."/>
            <person name="Senoo K."/>
        </authorList>
    </citation>
    <scope>NUCLEOTIDE SEQUENCE [LARGE SCALE GENOMIC DNA]</scope>
    <source>
        <strain evidence="10">Red630</strain>
    </source>
</reference>
<dbReference type="EMBL" id="AP025592">
    <property type="protein sequence ID" value="BDG09225.1"/>
    <property type="molecule type" value="Genomic_DNA"/>
</dbReference>
<proteinExistence type="predicted"/>
<dbReference type="CDD" id="cd21555">
    <property type="entry name" value="OmcS-like"/>
    <property type="match status" value="1"/>
</dbReference>
<dbReference type="InterPro" id="IPR036280">
    <property type="entry name" value="Multihaem_cyt_sf"/>
</dbReference>
<feature type="chain" id="PRO_5045552002" evidence="8">
    <location>
        <begin position="22"/>
        <end position="472"/>
    </location>
</feature>
<evidence type="ECO:0000313" key="9">
    <source>
        <dbReference type="EMBL" id="BDG09225.1"/>
    </source>
</evidence>
<dbReference type="PANTHER" id="PTHR30333:SF1">
    <property type="entry name" value="CYTOCHROME C-TYPE PROTEIN NAPC"/>
    <property type="match status" value="1"/>
</dbReference>
<protein>
    <submittedName>
        <fullName evidence="9">Cytochrome c</fullName>
    </submittedName>
</protein>
<evidence type="ECO:0000313" key="10">
    <source>
        <dbReference type="Proteomes" id="UP001162734"/>
    </source>
</evidence>
<keyword evidence="6" id="KW-0408">Iron</keyword>